<evidence type="ECO:0000259" key="3">
    <source>
        <dbReference type="Pfam" id="PF02557"/>
    </source>
</evidence>
<keyword evidence="2" id="KW-0472">Membrane</keyword>
<proteinExistence type="predicted"/>
<reference evidence="5" key="1">
    <citation type="submission" date="2017-09" db="EMBL/GenBank/DDBJ databases">
        <title>Depth-based differentiation of microbial function through sediment-hosted aquifers and enrichment of novel symbionts in the deep terrestrial subsurface.</title>
        <authorList>
            <person name="Probst A.J."/>
            <person name="Ladd B."/>
            <person name="Jarett J.K."/>
            <person name="Geller-Mcgrath D.E."/>
            <person name="Sieber C.M.K."/>
            <person name="Emerson J.B."/>
            <person name="Anantharaman K."/>
            <person name="Thomas B.C."/>
            <person name="Malmstrom R."/>
            <person name="Stieglmeier M."/>
            <person name="Klingl A."/>
            <person name="Woyke T."/>
            <person name="Ryan C.M."/>
            <person name="Banfield J.F."/>
        </authorList>
    </citation>
    <scope>NUCLEOTIDE SEQUENCE [LARGE SCALE GENOMIC DNA]</scope>
</reference>
<feature type="transmembrane region" description="Helical" evidence="2">
    <location>
        <begin position="9"/>
        <end position="28"/>
    </location>
</feature>
<dbReference type="GO" id="GO:0008233">
    <property type="term" value="F:peptidase activity"/>
    <property type="evidence" value="ECO:0007669"/>
    <property type="project" value="InterPro"/>
</dbReference>
<dbReference type="SUPFAM" id="SSF55166">
    <property type="entry name" value="Hedgehog/DD-peptidase"/>
    <property type="match status" value="1"/>
</dbReference>
<keyword evidence="2" id="KW-1133">Transmembrane helix</keyword>
<evidence type="ECO:0000313" key="5">
    <source>
        <dbReference type="Proteomes" id="UP000231157"/>
    </source>
</evidence>
<keyword evidence="1" id="KW-0175">Coiled coil</keyword>
<gene>
    <name evidence="4" type="ORF">COU07_00075</name>
</gene>
<organism evidence="4 5">
    <name type="scientific">Candidatus Harrisonbacteria bacterium CG10_big_fil_rev_8_21_14_0_10_40_38</name>
    <dbReference type="NCBI Taxonomy" id="1974583"/>
    <lineage>
        <taxon>Bacteria</taxon>
        <taxon>Candidatus Harrisoniibacteriota</taxon>
    </lineage>
</organism>
<dbReference type="InterPro" id="IPR058193">
    <property type="entry name" value="VanY/YodJ_core_dom"/>
</dbReference>
<feature type="domain" description="D-alanyl-D-alanine carboxypeptidase-like core" evidence="3">
    <location>
        <begin position="161"/>
        <end position="275"/>
    </location>
</feature>
<sequence>MSYENFKKYIPLIITIIVMGSAIGYGYFRIINLEDALDATNKELAFATNALSDKTLALSDEIKKLEEFASGISNNLTLAEQEIKATQNRVGGFEQTVGEISGTVDTLEKLTKTDKQLLQKYSKIYFLNENYTPAHLTAIDLDYQYSGKKQEYFLTESWSFAKNLIDAAKKDGQELYVKSAYRSFAEQESLKSNYGVIYGAGTANQFSADQGYSEHQLGTTIDFITTGLGGDLEGFDRTSEYTWLLNNAYKYGFVLSYPKNNSYYIFEPWHWRFVGVKLATKLHNENKNFYDLDQREIDTYLATLFD</sequence>
<dbReference type="PANTHER" id="PTHR34385:SF1">
    <property type="entry name" value="PEPTIDOGLYCAN L-ALANYL-D-GLUTAMATE ENDOPEPTIDASE CWLK"/>
    <property type="match status" value="1"/>
</dbReference>
<comment type="caution">
    <text evidence="4">The sequence shown here is derived from an EMBL/GenBank/DDBJ whole genome shotgun (WGS) entry which is preliminary data.</text>
</comment>
<dbReference type="PANTHER" id="PTHR34385">
    <property type="entry name" value="D-ALANYL-D-ALANINE CARBOXYPEPTIDASE"/>
    <property type="match status" value="1"/>
</dbReference>
<dbReference type="EMBL" id="PFAZ01000001">
    <property type="protein sequence ID" value="PIR89285.1"/>
    <property type="molecule type" value="Genomic_DNA"/>
</dbReference>
<dbReference type="Proteomes" id="UP000231157">
    <property type="component" value="Unassembled WGS sequence"/>
</dbReference>
<dbReference type="InterPro" id="IPR052179">
    <property type="entry name" value="DD-CPase-like"/>
</dbReference>
<evidence type="ECO:0000313" key="4">
    <source>
        <dbReference type="EMBL" id="PIR89285.1"/>
    </source>
</evidence>
<dbReference type="Gene3D" id="3.30.1380.10">
    <property type="match status" value="1"/>
</dbReference>
<accession>A0A2H0UU45</accession>
<dbReference type="CDD" id="cd14852">
    <property type="entry name" value="LD-carboxypeptidase"/>
    <property type="match status" value="1"/>
</dbReference>
<feature type="coiled-coil region" evidence="1">
    <location>
        <begin position="30"/>
        <end position="89"/>
    </location>
</feature>
<evidence type="ECO:0000256" key="1">
    <source>
        <dbReference type="SAM" id="Coils"/>
    </source>
</evidence>
<name>A0A2H0UU45_9BACT</name>
<keyword evidence="2" id="KW-0812">Transmembrane</keyword>
<dbReference type="AlphaFoldDB" id="A0A2H0UU45"/>
<dbReference type="Pfam" id="PF02557">
    <property type="entry name" value="VanY"/>
    <property type="match status" value="1"/>
</dbReference>
<evidence type="ECO:0000256" key="2">
    <source>
        <dbReference type="SAM" id="Phobius"/>
    </source>
</evidence>
<dbReference type="GO" id="GO:0006508">
    <property type="term" value="P:proteolysis"/>
    <property type="evidence" value="ECO:0007669"/>
    <property type="project" value="InterPro"/>
</dbReference>
<protein>
    <recommendedName>
        <fullName evidence="3">D-alanyl-D-alanine carboxypeptidase-like core domain-containing protein</fullName>
    </recommendedName>
</protein>
<dbReference type="InterPro" id="IPR009045">
    <property type="entry name" value="Zn_M74/Hedgehog-like"/>
</dbReference>
<dbReference type="InterPro" id="IPR003709">
    <property type="entry name" value="VanY-like_core_dom"/>
</dbReference>